<feature type="transmembrane region" description="Helical" evidence="9">
    <location>
        <begin position="233"/>
        <end position="259"/>
    </location>
</feature>
<dbReference type="InterPro" id="IPR035906">
    <property type="entry name" value="MetI-like_sf"/>
</dbReference>
<evidence type="ECO:0000256" key="5">
    <source>
        <dbReference type="ARBA" id="ARBA00022856"/>
    </source>
</evidence>
<feature type="transmembrane region" description="Helical" evidence="9">
    <location>
        <begin position="12"/>
        <end position="34"/>
    </location>
</feature>
<sequence>MSHVSEARRPWKLGIALTLLFVMTATFGPLLYAVDPNAQNLLSVLSPPGAQYPLGTDQLGRDVLARLLHSARYSAGIAIAVVVFSIALGCILAGIAQWTGGMISTSLVMFSDAVYALPGLLVTLLLADVLGGGAMVIVFLLWIVAWPEYFRLSYSVGQQIVNSDHVLASRLAGASGGTIFRLQVLPVILPYLLSLGAISVGRIVLAIATLGFLGVGIAPPQAEWGMMINDLRVYWQISPVQLAAPVFAIVWVVLALLILSQSMPKAKPGLN</sequence>
<dbReference type="GO" id="GO:0005886">
    <property type="term" value="C:plasma membrane"/>
    <property type="evidence" value="ECO:0007669"/>
    <property type="project" value="UniProtKB-SubCell"/>
</dbReference>
<evidence type="ECO:0000256" key="7">
    <source>
        <dbReference type="ARBA" id="ARBA00022989"/>
    </source>
</evidence>
<keyword evidence="3" id="KW-1003">Cell membrane</keyword>
<protein>
    <submittedName>
        <fullName evidence="11">Nickel transport system permease protein NikC</fullName>
    </submittedName>
</protein>
<reference evidence="12" key="1">
    <citation type="submission" date="2015-07" db="EMBL/GenBank/DDBJ databases">
        <authorList>
            <person name="Rodrigo-Torres Lidia"/>
            <person name="Arahal R.David."/>
        </authorList>
    </citation>
    <scope>NUCLEOTIDE SEQUENCE [LARGE SCALE GENOMIC DNA]</scope>
    <source>
        <strain evidence="12">CECT 5096</strain>
    </source>
</reference>
<keyword evidence="7 9" id="KW-1133">Transmembrane helix</keyword>
<dbReference type="Proteomes" id="UP000049983">
    <property type="component" value="Unassembled WGS sequence"/>
</dbReference>
<proteinExistence type="inferred from homology"/>
<comment type="similarity">
    <text evidence="9">Belongs to the binding-protein-dependent transport system permease family.</text>
</comment>
<dbReference type="Pfam" id="PF00528">
    <property type="entry name" value="BPD_transp_1"/>
    <property type="match status" value="1"/>
</dbReference>
<keyword evidence="2 9" id="KW-0813">Transport</keyword>
<dbReference type="STRING" id="311410.LA5095_00578"/>
<accession>A0A0M6ZRY5</accession>
<dbReference type="PANTHER" id="PTHR43386">
    <property type="entry name" value="OLIGOPEPTIDE TRANSPORT SYSTEM PERMEASE PROTEIN APPC"/>
    <property type="match status" value="1"/>
</dbReference>
<dbReference type="InterPro" id="IPR000515">
    <property type="entry name" value="MetI-like"/>
</dbReference>
<evidence type="ECO:0000259" key="10">
    <source>
        <dbReference type="PROSITE" id="PS50928"/>
    </source>
</evidence>
<organism evidence="11 12">
    <name type="scientific">Roseibium album</name>
    <dbReference type="NCBI Taxonomy" id="311410"/>
    <lineage>
        <taxon>Bacteria</taxon>
        <taxon>Pseudomonadati</taxon>
        <taxon>Pseudomonadota</taxon>
        <taxon>Alphaproteobacteria</taxon>
        <taxon>Hyphomicrobiales</taxon>
        <taxon>Stappiaceae</taxon>
        <taxon>Roseibium</taxon>
    </lineage>
</organism>
<gene>
    <name evidence="11" type="primary">nikC</name>
    <name evidence="11" type="ORF">LA5096_03718</name>
</gene>
<dbReference type="CDD" id="cd06261">
    <property type="entry name" value="TM_PBP2"/>
    <property type="match status" value="1"/>
</dbReference>
<evidence type="ECO:0000256" key="9">
    <source>
        <dbReference type="RuleBase" id="RU363032"/>
    </source>
</evidence>
<evidence type="ECO:0000256" key="1">
    <source>
        <dbReference type="ARBA" id="ARBA00004651"/>
    </source>
</evidence>
<evidence type="ECO:0000313" key="12">
    <source>
        <dbReference type="Proteomes" id="UP000049983"/>
    </source>
</evidence>
<evidence type="ECO:0000256" key="6">
    <source>
        <dbReference type="ARBA" id="ARBA00022927"/>
    </source>
</evidence>
<dbReference type="GeneID" id="97671053"/>
<keyword evidence="6" id="KW-0653">Protein transport</keyword>
<dbReference type="OrthoDB" id="9766870at2"/>
<dbReference type="AlphaFoldDB" id="A0A0M6ZRY5"/>
<keyword evidence="12" id="KW-1185">Reference proteome</keyword>
<keyword evidence="8 9" id="KW-0472">Membrane</keyword>
<dbReference type="SUPFAM" id="SSF161098">
    <property type="entry name" value="MetI-like"/>
    <property type="match status" value="1"/>
</dbReference>
<keyword evidence="5" id="KW-0571">Peptide transport</keyword>
<evidence type="ECO:0000256" key="2">
    <source>
        <dbReference type="ARBA" id="ARBA00022448"/>
    </source>
</evidence>
<dbReference type="GO" id="GO:0015031">
    <property type="term" value="P:protein transport"/>
    <property type="evidence" value="ECO:0007669"/>
    <property type="project" value="UniProtKB-KW"/>
</dbReference>
<feature type="transmembrane region" description="Helical" evidence="9">
    <location>
        <begin position="107"/>
        <end position="127"/>
    </location>
</feature>
<evidence type="ECO:0000313" key="11">
    <source>
        <dbReference type="EMBL" id="CTQ73587.1"/>
    </source>
</evidence>
<dbReference type="Gene3D" id="1.10.3720.10">
    <property type="entry name" value="MetI-like"/>
    <property type="match status" value="1"/>
</dbReference>
<feature type="domain" description="ABC transmembrane type-1" evidence="10">
    <location>
        <begin position="71"/>
        <end position="260"/>
    </location>
</feature>
<evidence type="ECO:0000256" key="8">
    <source>
        <dbReference type="ARBA" id="ARBA00023136"/>
    </source>
</evidence>
<dbReference type="PANTHER" id="PTHR43386:SF1">
    <property type="entry name" value="D,D-DIPEPTIDE TRANSPORT SYSTEM PERMEASE PROTEIN DDPC-RELATED"/>
    <property type="match status" value="1"/>
</dbReference>
<feature type="transmembrane region" description="Helical" evidence="9">
    <location>
        <begin position="188"/>
        <end position="213"/>
    </location>
</feature>
<dbReference type="InterPro" id="IPR050366">
    <property type="entry name" value="BP-dependent_transpt_permease"/>
</dbReference>
<dbReference type="GO" id="GO:0071916">
    <property type="term" value="F:dipeptide transmembrane transporter activity"/>
    <property type="evidence" value="ECO:0007669"/>
    <property type="project" value="TreeGrafter"/>
</dbReference>
<evidence type="ECO:0000256" key="3">
    <source>
        <dbReference type="ARBA" id="ARBA00022475"/>
    </source>
</evidence>
<dbReference type="PROSITE" id="PS50928">
    <property type="entry name" value="ABC_TM1"/>
    <property type="match status" value="1"/>
</dbReference>
<name>A0A0M6ZRY5_9HYPH</name>
<comment type="subcellular location">
    <subcellularLocation>
        <location evidence="1 9">Cell membrane</location>
        <topology evidence="1 9">Multi-pass membrane protein</topology>
    </subcellularLocation>
</comment>
<feature type="transmembrane region" description="Helical" evidence="9">
    <location>
        <begin position="73"/>
        <end position="95"/>
    </location>
</feature>
<keyword evidence="4 9" id="KW-0812">Transmembrane</keyword>
<dbReference type="RefSeq" id="WP_055111748.1">
    <property type="nucleotide sequence ID" value="NZ_CXWA01000005.1"/>
</dbReference>
<dbReference type="EMBL" id="CXWC01000011">
    <property type="protein sequence ID" value="CTQ73587.1"/>
    <property type="molecule type" value="Genomic_DNA"/>
</dbReference>
<evidence type="ECO:0000256" key="4">
    <source>
        <dbReference type="ARBA" id="ARBA00022692"/>
    </source>
</evidence>